<keyword evidence="2" id="KW-1185">Reference proteome</keyword>
<gene>
    <name evidence="1" type="ORF">GCM10011273_00880</name>
</gene>
<sequence length="155" mass="18643">MVLAHSIENSKGWKSQYETMTRWYHRCEKIHVDGCYVDFHDAWDFGFSFFIACHSLKDWLKKQCPTYVAPEYPICMKICRDIANRAKHLRLDQASLDADWSMVREYDHYKDGVKLKLVFEGHKKDYKFPPSFPLISVIRDCQKFWEIELRRQNLL</sequence>
<accession>A0A918UM34</accession>
<organism evidence="1 2">
    <name type="scientific">Asticcacaulis endophyticus</name>
    <dbReference type="NCBI Taxonomy" id="1395890"/>
    <lineage>
        <taxon>Bacteria</taxon>
        <taxon>Pseudomonadati</taxon>
        <taxon>Pseudomonadota</taxon>
        <taxon>Alphaproteobacteria</taxon>
        <taxon>Caulobacterales</taxon>
        <taxon>Caulobacteraceae</taxon>
        <taxon>Asticcacaulis</taxon>
    </lineage>
</organism>
<dbReference type="AlphaFoldDB" id="A0A918UM34"/>
<dbReference type="Proteomes" id="UP000662572">
    <property type="component" value="Unassembled WGS sequence"/>
</dbReference>
<reference evidence="1" key="2">
    <citation type="submission" date="2020-09" db="EMBL/GenBank/DDBJ databases">
        <authorList>
            <person name="Sun Q."/>
            <person name="Kim S."/>
        </authorList>
    </citation>
    <scope>NUCLEOTIDE SEQUENCE</scope>
    <source>
        <strain evidence="1">KCTC 32296</strain>
    </source>
</reference>
<evidence type="ECO:0000313" key="1">
    <source>
        <dbReference type="EMBL" id="GGZ20154.1"/>
    </source>
</evidence>
<dbReference type="EMBL" id="BMZB01000001">
    <property type="protein sequence ID" value="GGZ20154.1"/>
    <property type="molecule type" value="Genomic_DNA"/>
</dbReference>
<reference evidence="1" key="1">
    <citation type="journal article" date="2014" name="Int. J. Syst. Evol. Microbiol.">
        <title>Complete genome sequence of Corynebacterium casei LMG S-19264T (=DSM 44701T), isolated from a smear-ripened cheese.</title>
        <authorList>
            <consortium name="US DOE Joint Genome Institute (JGI-PGF)"/>
            <person name="Walter F."/>
            <person name="Albersmeier A."/>
            <person name="Kalinowski J."/>
            <person name="Ruckert C."/>
        </authorList>
    </citation>
    <scope>NUCLEOTIDE SEQUENCE</scope>
    <source>
        <strain evidence="1">KCTC 32296</strain>
    </source>
</reference>
<evidence type="ECO:0000313" key="2">
    <source>
        <dbReference type="Proteomes" id="UP000662572"/>
    </source>
</evidence>
<proteinExistence type="predicted"/>
<name>A0A918UM34_9CAUL</name>
<protein>
    <submittedName>
        <fullName evidence="1">Uncharacterized protein</fullName>
    </submittedName>
</protein>
<comment type="caution">
    <text evidence="1">The sequence shown here is derived from an EMBL/GenBank/DDBJ whole genome shotgun (WGS) entry which is preliminary data.</text>
</comment>